<dbReference type="PANTHER" id="PTHR39596:SF2">
    <property type="entry name" value="HET DOMAIN PROTEIN (AFU_ORTHOLOGUE AFUA_1G17550)-RELATED"/>
    <property type="match status" value="1"/>
</dbReference>
<proteinExistence type="predicted"/>
<evidence type="ECO:0008006" key="3">
    <source>
        <dbReference type="Google" id="ProtNLM"/>
    </source>
</evidence>
<protein>
    <recommendedName>
        <fullName evidence="3">Heterokaryon incompatibility domain-containing protein</fullName>
    </recommendedName>
</protein>
<keyword evidence="2" id="KW-1185">Reference proteome</keyword>
<accession>A0ABR4AYT3</accession>
<evidence type="ECO:0000313" key="1">
    <source>
        <dbReference type="EMBL" id="KAL2050817.1"/>
    </source>
</evidence>
<dbReference type="Proteomes" id="UP001590951">
    <property type="component" value="Unassembled WGS sequence"/>
</dbReference>
<organism evidence="1 2">
    <name type="scientific">Lepraria finkii</name>
    <dbReference type="NCBI Taxonomy" id="1340010"/>
    <lineage>
        <taxon>Eukaryota</taxon>
        <taxon>Fungi</taxon>
        <taxon>Dikarya</taxon>
        <taxon>Ascomycota</taxon>
        <taxon>Pezizomycotina</taxon>
        <taxon>Lecanoromycetes</taxon>
        <taxon>OSLEUM clade</taxon>
        <taxon>Lecanoromycetidae</taxon>
        <taxon>Lecanorales</taxon>
        <taxon>Lecanorineae</taxon>
        <taxon>Stereocaulaceae</taxon>
        <taxon>Lepraria</taxon>
    </lineage>
</organism>
<evidence type="ECO:0000313" key="2">
    <source>
        <dbReference type="Proteomes" id="UP001590951"/>
    </source>
</evidence>
<name>A0ABR4AYT3_9LECA</name>
<dbReference type="EMBL" id="JBHFEH010000042">
    <property type="protein sequence ID" value="KAL2050817.1"/>
    <property type="molecule type" value="Genomic_DNA"/>
</dbReference>
<dbReference type="PANTHER" id="PTHR39596">
    <property type="match status" value="1"/>
</dbReference>
<gene>
    <name evidence="1" type="ORF">ABVK25_008878</name>
</gene>
<comment type="caution">
    <text evidence="1">The sequence shown here is derived from an EMBL/GenBank/DDBJ whole genome shotgun (WGS) entry which is preliminary data.</text>
</comment>
<sequence length="758" mass="85277">MLGDLCNPDDFIVTSNSLTDKVVSTSKLIAVVETWVRQVEEGQIITTYEHVAECLQLAYATLRAAGPPFDHQIKLSIASTGEVLVYAANKAFHIEDMTKDNKCPTSWRMLIDDAPWTDVMRVAGWCPSQITLLIQGALSVQSLYFFTALSQRDLPGRHHLCNERKCIAYQTNLEKYTTQHCTNDCQCEELSVDVEVIDQILIEGNLPLMRIIPGQTYAELRLEMVPSRPDSRYVALSHVWADGLGNPTANALPRCQLLRLHGLLPKSATLPDSRGSKDELLLWCDTICCPVEPDEAKKRALLQLKRTYQDATHVLVLDASLQFLDSNAISPEETCARILSSGWMRRLWTLQEGAIPANNKRLWFQFRDRAVNLHPLLQSMHQMFSSKFTHSGLASEIISRIKPFMTFFPITPGDSEAALSVIEKALRDRSVSVSTDEPLLIGNLLALNVEKILDGPAESRVHRMWSLMPSARRGIPKDILFRLGPRLKEEGFRWAPSTMLDIHEGRLSELQFKRDGDNQGIPTPRGLQVSLCGYKLLFPPRPKGLPANPWNIVKDKELVYMREEDGVWYIIHRRVSSASSSGGDFLSDDSLCDIVHRDEELRIVHLESDFQPRADGIYRTSTSLLVKVLQEENDVTYVQSYMHVNVRPLQGSVLAMFEAAYQSTKQLMNSVTARALADLGDGDVDLDLPAYKTLFDGLEPEIRHIAKMEENEAALAAARQMTGKDNVVLFEAIIKLLFIGHFAYMGTRNSVTQKWCVS</sequence>
<reference evidence="1 2" key="1">
    <citation type="submission" date="2024-09" db="EMBL/GenBank/DDBJ databases">
        <title>Rethinking Asexuality: The Enigmatic Case of Functional Sexual Genes in Lepraria (Stereocaulaceae).</title>
        <authorList>
            <person name="Doellman M."/>
            <person name="Sun Y."/>
            <person name="Barcenas-Pena A."/>
            <person name="Lumbsch H.T."/>
            <person name="Grewe F."/>
        </authorList>
    </citation>
    <scope>NUCLEOTIDE SEQUENCE [LARGE SCALE GENOMIC DNA]</scope>
    <source>
        <strain evidence="1 2">Grewe 0041</strain>
    </source>
</reference>